<feature type="region of interest" description="Disordered" evidence="2">
    <location>
        <begin position="380"/>
        <end position="409"/>
    </location>
</feature>
<name>A0A3M2L7J6_9ACTN</name>
<feature type="transmembrane region" description="Helical" evidence="3">
    <location>
        <begin position="70"/>
        <end position="93"/>
    </location>
</feature>
<feature type="compositionally biased region" description="Pro residues" evidence="2">
    <location>
        <begin position="12"/>
        <end position="22"/>
    </location>
</feature>
<keyword evidence="7" id="KW-1185">Reference proteome</keyword>
<dbReference type="Pfam" id="PF13399">
    <property type="entry name" value="LytR_C"/>
    <property type="match status" value="1"/>
</dbReference>
<dbReference type="EMBL" id="RFFG01000191">
    <property type="protein sequence ID" value="RMI32533.1"/>
    <property type="molecule type" value="Genomic_DNA"/>
</dbReference>
<feature type="domain" description="Cell envelope-related transcriptional attenuator" evidence="4">
    <location>
        <begin position="145"/>
        <end position="299"/>
    </location>
</feature>
<dbReference type="Proteomes" id="UP000282674">
    <property type="component" value="Unassembled WGS sequence"/>
</dbReference>
<evidence type="ECO:0000259" key="4">
    <source>
        <dbReference type="Pfam" id="PF03816"/>
    </source>
</evidence>
<comment type="caution">
    <text evidence="6">The sequence shown here is derived from an EMBL/GenBank/DDBJ whole genome shotgun (WGS) entry which is preliminary data.</text>
</comment>
<feature type="region of interest" description="Disordered" evidence="2">
    <location>
        <begin position="1"/>
        <end position="63"/>
    </location>
</feature>
<dbReference type="InterPro" id="IPR050922">
    <property type="entry name" value="LytR/CpsA/Psr_CW_biosynth"/>
</dbReference>
<reference evidence="6 7" key="1">
    <citation type="submission" date="2018-10" db="EMBL/GenBank/DDBJ databases">
        <title>Isolation from soil.</title>
        <authorList>
            <person name="Hu J."/>
        </authorList>
    </citation>
    <scope>NUCLEOTIDE SEQUENCE [LARGE SCALE GENOMIC DNA]</scope>
    <source>
        <strain evidence="6 7">NEAU-Ht49</strain>
    </source>
</reference>
<evidence type="ECO:0000256" key="1">
    <source>
        <dbReference type="ARBA" id="ARBA00006068"/>
    </source>
</evidence>
<keyword evidence="3" id="KW-0472">Membrane</keyword>
<proteinExistence type="inferred from homology"/>
<dbReference type="InterPro" id="IPR004474">
    <property type="entry name" value="LytR_CpsA_psr"/>
</dbReference>
<dbReference type="Pfam" id="PF03816">
    <property type="entry name" value="LytR_cpsA_psr"/>
    <property type="match status" value="1"/>
</dbReference>
<gene>
    <name evidence="6" type="ORF">EBO15_41870</name>
</gene>
<evidence type="ECO:0000313" key="7">
    <source>
        <dbReference type="Proteomes" id="UP000282674"/>
    </source>
</evidence>
<dbReference type="InterPro" id="IPR027381">
    <property type="entry name" value="LytR/CpsA/Psr_C"/>
</dbReference>
<dbReference type="Gene3D" id="3.30.70.2390">
    <property type="match status" value="1"/>
</dbReference>
<dbReference type="Gene3D" id="3.40.630.190">
    <property type="entry name" value="LCP protein"/>
    <property type="match status" value="1"/>
</dbReference>
<keyword evidence="3" id="KW-1133">Transmembrane helix</keyword>
<keyword evidence="3" id="KW-0812">Transmembrane</keyword>
<evidence type="ECO:0000259" key="5">
    <source>
        <dbReference type="Pfam" id="PF13399"/>
    </source>
</evidence>
<dbReference type="AlphaFoldDB" id="A0A3M2L7J6"/>
<dbReference type="NCBIfam" id="TIGR00350">
    <property type="entry name" value="lytR_cpsA_psr"/>
    <property type="match status" value="1"/>
</dbReference>
<organism evidence="6 7">
    <name type="scientific">Actinomadura harenae</name>
    <dbReference type="NCBI Taxonomy" id="2483351"/>
    <lineage>
        <taxon>Bacteria</taxon>
        <taxon>Bacillati</taxon>
        <taxon>Actinomycetota</taxon>
        <taxon>Actinomycetes</taxon>
        <taxon>Streptosporangiales</taxon>
        <taxon>Thermomonosporaceae</taxon>
        <taxon>Actinomadura</taxon>
    </lineage>
</organism>
<sequence>MSAMSEEKAARPGPPPGPPPGPRTGSHALPPLRMSSGSVFESAPPAVERATEREAEREAAPRRTGRTWRVLGGLSVAMSVVLVAGSITAYALWRRIDGQIGREDVTAQLPQHRPPKLNDAMNILLIGSDSRMGANARYGAELGERSDTTILLHLSPGGNQALGISFPRDSMVRIPDCKRKNGSVIPGRLDMINSAFALGGSPCTWATIESLTRIHIDHFVKVDFTGFKRVVDALGGVEICVPRRIDDPKAELHLRRGRQIVHGDQALGYVRTRYVLGDGSDLGRIRRQQQFMASVVKKATDKGMLKDPGKVYAFLSAVAKSIKVDREFTLQAMEKTASGLRGMSAGKVRFVTVPVEAYPADKNRVQFNAAQAEPLFQAIRSDNAPPAPPAPGPGGPGKPGGPPKPVPPAQVKVTVVNATTEQGLAGRVGDRLKARGFQVVKTGTKKSGSHSRTEIVFGLGARGQAAALAAAIPGHPPRRDLNLKPGMVYLVIGTDGVTVGPTVRRPVPKIAGEIRADRDPCARR</sequence>
<protein>
    <submittedName>
        <fullName evidence="6">LytR family transcriptional regulator</fullName>
    </submittedName>
</protein>
<evidence type="ECO:0000256" key="3">
    <source>
        <dbReference type="SAM" id="Phobius"/>
    </source>
</evidence>
<feature type="domain" description="LytR/CpsA/Psr regulator C-terminal" evidence="5">
    <location>
        <begin position="410"/>
        <end position="495"/>
    </location>
</feature>
<feature type="compositionally biased region" description="Basic and acidic residues" evidence="2">
    <location>
        <begin position="1"/>
        <end position="10"/>
    </location>
</feature>
<feature type="compositionally biased region" description="Basic and acidic residues" evidence="2">
    <location>
        <begin position="49"/>
        <end position="61"/>
    </location>
</feature>
<accession>A0A3M2L7J6</accession>
<evidence type="ECO:0000256" key="2">
    <source>
        <dbReference type="SAM" id="MobiDB-lite"/>
    </source>
</evidence>
<evidence type="ECO:0000313" key="6">
    <source>
        <dbReference type="EMBL" id="RMI32533.1"/>
    </source>
</evidence>
<feature type="compositionally biased region" description="Pro residues" evidence="2">
    <location>
        <begin position="385"/>
        <end position="408"/>
    </location>
</feature>
<comment type="similarity">
    <text evidence="1">Belongs to the LytR/CpsA/Psr (LCP) family.</text>
</comment>
<dbReference type="PANTHER" id="PTHR33392:SF6">
    <property type="entry name" value="POLYISOPRENYL-TEICHOIC ACID--PEPTIDOGLYCAN TEICHOIC ACID TRANSFERASE TAGU"/>
    <property type="match status" value="1"/>
</dbReference>
<dbReference type="PANTHER" id="PTHR33392">
    <property type="entry name" value="POLYISOPRENYL-TEICHOIC ACID--PEPTIDOGLYCAN TEICHOIC ACID TRANSFERASE TAGU"/>
    <property type="match status" value="1"/>
</dbReference>